<dbReference type="PANTHER" id="PTHR38043:SF1">
    <property type="entry name" value="PROTEIN HEMX"/>
    <property type="match status" value="1"/>
</dbReference>
<evidence type="ECO:0000313" key="4">
    <source>
        <dbReference type="Proteomes" id="UP000248259"/>
    </source>
</evidence>
<protein>
    <recommendedName>
        <fullName evidence="5">Heme biosynthesis operon protein HemX</fullName>
    </recommendedName>
</protein>
<evidence type="ECO:0008006" key="5">
    <source>
        <dbReference type="Google" id="ProtNLM"/>
    </source>
</evidence>
<feature type="region of interest" description="Disordered" evidence="2">
    <location>
        <begin position="377"/>
        <end position="411"/>
    </location>
</feature>
<dbReference type="OrthoDB" id="9787650at2"/>
<evidence type="ECO:0000313" key="3">
    <source>
        <dbReference type="EMBL" id="PZA14818.1"/>
    </source>
</evidence>
<dbReference type="RefSeq" id="WP_110528750.1">
    <property type="nucleotide sequence ID" value="NZ_QKOE01000021.1"/>
</dbReference>
<feature type="compositionally biased region" description="Basic and acidic residues" evidence="2">
    <location>
        <begin position="379"/>
        <end position="397"/>
    </location>
</feature>
<name>A0A323V3R5_9RHOO</name>
<accession>A0A323V3R5</accession>
<evidence type="ECO:0000256" key="2">
    <source>
        <dbReference type="SAM" id="MobiDB-lite"/>
    </source>
</evidence>
<evidence type="ECO:0000256" key="1">
    <source>
        <dbReference type="SAM" id="Coils"/>
    </source>
</evidence>
<feature type="coiled-coil region" evidence="1">
    <location>
        <begin position="109"/>
        <end position="143"/>
    </location>
</feature>
<gene>
    <name evidence="3" type="ORF">DNK49_19675</name>
</gene>
<reference evidence="3 4" key="1">
    <citation type="submission" date="2018-06" db="EMBL/GenBank/DDBJ databases">
        <title>Azoarcus communis strain SWub3 genome.</title>
        <authorList>
            <person name="Zorraquino Salvo V."/>
            <person name="Toubiana D."/>
            <person name="Blumwald E."/>
        </authorList>
    </citation>
    <scope>NUCLEOTIDE SEQUENCE [LARGE SCALE GENOMIC DNA]</scope>
    <source>
        <strain evidence="3 4">SWub3</strain>
    </source>
</reference>
<dbReference type="InterPro" id="IPR007470">
    <property type="entry name" value="HemX"/>
</dbReference>
<feature type="compositionally biased region" description="Low complexity" evidence="2">
    <location>
        <begin position="1"/>
        <end position="18"/>
    </location>
</feature>
<sequence length="411" mass="43672">MKEETPALTLPSPSPAAEQVEPSKDTATASVAGAASLPSADVPRSGALPGWALLLAVIALGGAGVAGWQAWSVRGEADGLRAELARRLTDSDLQVSEVKALARQQQDVIASLQGKLAVVESKMEAAEGQAAALESLYQQFSRSQDDGVIAEVDQAVTLAAQQLQLAGNVEGALVALQSAEARLAVHDRGQLAPLRRALATDIEHLRRLAVVDVSGIALRLERLLDRVDVLPLTFAGEVEAVQPEVSTPLVTEGGSKVLDFAAQLALDVWHDLRSLIRVERLQQGAEPVLLAPSQSTYLRENLRIRLLTARLALLAGDGRSYAVDLAEARTWIERFFDSRDEGVQLALAELKALEAMPVKVERHDLAASLSALRLFQSRGGREPQVEPPEARPSDARPEAGGARGATVNPGS</sequence>
<dbReference type="AlphaFoldDB" id="A0A323V3R5"/>
<comment type="caution">
    <text evidence="3">The sequence shown here is derived from an EMBL/GenBank/DDBJ whole genome shotgun (WGS) entry which is preliminary data.</text>
</comment>
<proteinExistence type="predicted"/>
<organism evidence="3 4">
    <name type="scientific">Parazoarcus communis SWub3 = DSM 12120</name>
    <dbReference type="NCBI Taxonomy" id="1121029"/>
    <lineage>
        <taxon>Bacteria</taxon>
        <taxon>Pseudomonadati</taxon>
        <taxon>Pseudomonadota</taxon>
        <taxon>Betaproteobacteria</taxon>
        <taxon>Rhodocyclales</taxon>
        <taxon>Zoogloeaceae</taxon>
        <taxon>Parazoarcus</taxon>
    </lineage>
</organism>
<dbReference type="PANTHER" id="PTHR38043">
    <property type="entry name" value="PROTEIN HEMX"/>
    <property type="match status" value="1"/>
</dbReference>
<dbReference type="Pfam" id="PF04375">
    <property type="entry name" value="HemX"/>
    <property type="match status" value="1"/>
</dbReference>
<feature type="region of interest" description="Disordered" evidence="2">
    <location>
        <begin position="1"/>
        <end position="31"/>
    </location>
</feature>
<dbReference type="EMBL" id="QKOE01000021">
    <property type="protein sequence ID" value="PZA14818.1"/>
    <property type="molecule type" value="Genomic_DNA"/>
</dbReference>
<dbReference type="Proteomes" id="UP000248259">
    <property type="component" value="Unassembled WGS sequence"/>
</dbReference>
<keyword evidence="4" id="KW-1185">Reference proteome</keyword>
<keyword evidence="1" id="KW-0175">Coiled coil</keyword>